<dbReference type="InterPro" id="IPR029058">
    <property type="entry name" value="AB_hydrolase_fold"/>
</dbReference>
<name>A0A914E6X3_9BILA</name>
<protein>
    <submittedName>
        <fullName evidence="4">DDE-1 domain-containing protein</fullName>
    </submittedName>
</protein>
<dbReference type="InterPro" id="IPR004875">
    <property type="entry name" value="DDE_SF_endonuclease_dom"/>
</dbReference>
<evidence type="ECO:0000259" key="2">
    <source>
        <dbReference type="Pfam" id="PF03184"/>
    </source>
</evidence>
<dbReference type="InterPro" id="IPR009199">
    <property type="entry name" value="PhoPQ-act_pathogen-rel_PqaA"/>
</dbReference>
<dbReference type="Pfam" id="PF03184">
    <property type="entry name" value="DDE_1"/>
    <property type="match status" value="1"/>
</dbReference>
<keyword evidence="3" id="KW-1185">Reference proteome</keyword>
<dbReference type="PANTHER" id="PTHR31497:SF0">
    <property type="entry name" value="AUTOCRINE PROLIFERATION REPRESSOR PROTEIN A"/>
    <property type="match status" value="1"/>
</dbReference>
<feature type="region of interest" description="Disordered" evidence="1">
    <location>
        <begin position="192"/>
        <end position="216"/>
    </location>
</feature>
<feature type="domain" description="DDE-1" evidence="2">
    <location>
        <begin position="71"/>
        <end position="187"/>
    </location>
</feature>
<dbReference type="PANTHER" id="PTHR31497">
    <property type="entry name" value="AUTOCRINE PROLIFERATION REPRESSOR PROTEIN A"/>
    <property type="match status" value="1"/>
</dbReference>
<dbReference type="Proteomes" id="UP000887540">
    <property type="component" value="Unplaced"/>
</dbReference>
<dbReference type="GO" id="GO:0003676">
    <property type="term" value="F:nucleic acid binding"/>
    <property type="evidence" value="ECO:0007669"/>
    <property type="project" value="InterPro"/>
</dbReference>
<dbReference type="AlphaFoldDB" id="A0A914E6X3"/>
<evidence type="ECO:0000313" key="3">
    <source>
        <dbReference type="Proteomes" id="UP000887540"/>
    </source>
</evidence>
<dbReference type="Gene3D" id="3.40.50.1820">
    <property type="entry name" value="alpha/beta hydrolase"/>
    <property type="match status" value="1"/>
</dbReference>
<proteinExistence type="predicted"/>
<dbReference type="WBParaSite" id="ACRNAN_scaffold5840.g24301.t1">
    <property type="protein sequence ID" value="ACRNAN_scaffold5840.g24301.t1"/>
    <property type="gene ID" value="ACRNAN_scaffold5840.g24301"/>
</dbReference>
<evidence type="ECO:0000313" key="4">
    <source>
        <dbReference type="WBParaSite" id="ACRNAN_scaffold5840.g24301.t1"/>
    </source>
</evidence>
<dbReference type="SUPFAM" id="SSF53474">
    <property type="entry name" value="alpha/beta-Hydrolases"/>
    <property type="match status" value="1"/>
</dbReference>
<organism evidence="3 4">
    <name type="scientific">Acrobeloides nanus</name>
    <dbReference type="NCBI Taxonomy" id="290746"/>
    <lineage>
        <taxon>Eukaryota</taxon>
        <taxon>Metazoa</taxon>
        <taxon>Ecdysozoa</taxon>
        <taxon>Nematoda</taxon>
        <taxon>Chromadorea</taxon>
        <taxon>Rhabditida</taxon>
        <taxon>Tylenchina</taxon>
        <taxon>Cephalobomorpha</taxon>
        <taxon>Cephaloboidea</taxon>
        <taxon>Cephalobidae</taxon>
        <taxon>Acrobeloides</taxon>
    </lineage>
</organism>
<accession>A0A914E6X3</accession>
<feature type="compositionally biased region" description="Acidic residues" evidence="1">
    <location>
        <begin position="193"/>
        <end position="216"/>
    </location>
</feature>
<reference evidence="4" key="1">
    <citation type="submission" date="2022-11" db="UniProtKB">
        <authorList>
            <consortium name="WormBaseParasite"/>
        </authorList>
    </citation>
    <scope>IDENTIFICATION</scope>
</reference>
<evidence type="ECO:0000256" key="1">
    <source>
        <dbReference type="SAM" id="MobiDB-lite"/>
    </source>
</evidence>
<dbReference type="Pfam" id="PF10142">
    <property type="entry name" value="PhoPQ_related"/>
    <property type="match status" value="2"/>
</dbReference>
<sequence>MTSQKWLTDADFTPDSEAKSIWWHILIIIVPDQIRFKNNASLYITGNGMGVVKYNGSDDAILATVLACSIDEVWLKRNNPASPQESGLIYDSDMCHLTEMAKNATQSSAHIAVILGGLTKKLQPLDISVNRSLKCHLRQQWENWMLNNTVHTFTPGGKMRHANLVEVCQWVITSWEAVTAECIQNGFRKALNENEDEESEENESIEESDGESEDIEEDNLGELEALPNDLVDAFDDFHFISDDDFDDTFNRSRGEDAAISFTWQHFLNDPTDPTWLLRFPMVKASVRALDTMTAFVNTHLASTGCQLDYFLVAGASKRGWTTWLVGAVDPIRVKAIIPIVLDAINFVPVMHHTFRSYGGWSFALKDYIEDLERPITSRFDDPNMILLQQFVDPYYYRDRLTMPKFVVNAVLDEFQQPDDTHYWWKDMPEPKHFLITPNAEHSMETGVLMVVPAIGAFGLANFLNKPVPTFSWELDVVNGSITATVDNDMNITDVNVWWAYSCGVNSWDNNMTRRDFRIVHKDNPCYCGNNVSQGYCANLAALWNKRTLQPIVVNGQRNYVASHADFDPPSVDPKRWISFMIEFKFDNPYGLGLFKDVKEEVNKIIKKKLGNRYFGGIPEDLGGFFDFTTEVIIWPNEFPYEDCHGEDCGSRIV</sequence>